<evidence type="ECO:0000313" key="3">
    <source>
        <dbReference type="EMBL" id="SEG37637.1"/>
    </source>
</evidence>
<dbReference type="RefSeq" id="WP_103991775.1">
    <property type="nucleotide sequence ID" value="NZ_CP031311.1"/>
</dbReference>
<evidence type="ECO:0000313" key="2">
    <source>
        <dbReference type="EMBL" id="QCC48023.1"/>
    </source>
</evidence>
<accession>A0A1H5ZPP1</accession>
<sequence length="217" mass="23314">MPDLTRRRALLAAASGVAALAGCSGESDRPTVDTPREDETLDDYESRHVRNTDGAVLFSQREELPTVTDERGRYARSGRAVLVDGADLEALTFNDVPEAEELRAYAAETDFESASLYLFAMPVGACYEIRLRSVSVEWDETEADDLHPHADFCRATRPADVECGADETHTAGFAIRLPVAAERSSGSGSGMSSSCGPLRRGEPFDPTVTPAGGGEEQ</sequence>
<protein>
    <recommendedName>
        <fullName evidence="6">Lipoprotein</fullName>
    </recommendedName>
</protein>
<keyword evidence="4" id="KW-1185">Reference proteome</keyword>
<gene>
    <name evidence="2" type="ORF">DV707_10350</name>
    <name evidence="3" type="ORF">SAMN04488133_2082</name>
</gene>
<dbReference type="GeneID" id="39858494"/>
<feature type="region of interest" description="Disordered" evidence="1">
    <location>
        <begin position="22"/>
        <end position="44"/>
    </location>
</feature>
<feature type="compositionally biased region" description="Low complexity" evidence="1">
    <location>
        <begin position="184"/>
        <end position="196"/>
    </location>
</feature>
<dbReference type="KEGG" id="hlm:DV707_10350"/>
<feature type="compositionally biased region" description="Basic and acidic residues" evidence="1">
    <location>
        <begin position="26"/>
        <end position="44"/>
    </location>
</feature>
<reference evidence="3 4" key="1">
    <citation type="submission" date="2016-10" db="EMBL/GenBank/DDBJ databases">
        <authorList>
            <person name="de Groot N.N."/>
        </authorList>
    </citation>
    <scope>NUCLEOTIDE SEQUENCE [LARGE SCALE GENOMIC DNA]</scope>
    <source>
        <strain evidence="3 4">CGMCC 1.10331</strain>
    </source>
</reference>
<dbReference type="EMBL" id="CP031311">
    <property type="protein sequence ID" value="QCC48023.1"/>
    <property type="molecule type" value="Genomic_DNA"/>
</dbReference>
<dbReference type="Proteomes" id="UP000296733">
    <property type="component" value="Chromosome"/>
</dbReference>
<dbReference type="EMBL" id="FNVN01000002">
    <property type="protein sequence ID" value="SEG37637.1"/>
    <property type="molecule type" value="Genomic_DNA"/>
</dbReference>
<reference evidence="2 5" key="2">
    <citation type="journal article" date="2019" name="Nat. Commun.">
        <title>A new type of DNA phosphorothioation-based antiviral system in archaea.</title>
        <authorList>
            <person name="Xiong L."/>
            <person name="Liu S."/>
            <person name="Chen S."/>
            <person name="Xiao Y."/>
            <person name="Zhu B."/>
            <person name="Gao Y."/>
            <person name="Zhang Y."/>
            <person name="Chen B."/>
            <person name="Luo J."/>
            <person name="Deng Z."/>
            <person name="Chen X."/>
            <person name="Wang L."/>
            <person name="Chen S."/>
        </authorList>
    </citation>
    <scope>NUCLEOTIDE SEQUENCE [LARGE SCALE GENOMIC DNA]</scope>
    <source>
        <strain evidence="2 5">CGMCC 1.10331</strain>
    </source>
</reference>
<evidence type="ECO:0000313" key="4">
    <source>
        <dbReference type="Proteomes" id="UP000236740"/>
    </source>
</evidence>
<dbReference type="PROSITE" id="PS51257">
    <property type="entry name" value="PROKAR_LIPOPROTEIN"/>
    <property type="match status" value="1"/>
</dbReference>
<organism evidence="3 4">
    <name type="scientific">Halobellus limi</name>
    <dbReference type="NCBI Taxonomy" id="699433"/>
    <lineage>
        <taxon>Archaea</taxon>
        <taxon>Methanobacteriati</taxon>
        <taxon>Methanobacteriota</taxon>
        <taxon>Stenosarchaea group</taxon>
        <taxon>Halobacteria</taxon>
        <taxon>Halobacteriales</taxon>
        <taxon>Haloferacaceae</taxon>
        <taxon>Halobellus</taxon>
    </lineage>
</organism>
<name>A0A1H5ZPP1_9EURY</name>
<evidence type="ECO:0008006" key="6">
    <source>
        <dbReference type="Google" id="ProtNLM"/>
    </source>
</evidence>
<dbReference type="AlphaFoldDB" id="A0A1H5ZPP1"/>
<dbReference type="Proteomes" id="UP000236740">
    <property type="component" value="Unassembled WGS sequence"/>
</dbReference>
<feature type="region of interest" description="Disordered" evidence="1">
    <location>
        <begin position="182"/>
        <end position="217"/>
    </location>
</feature>
<evidence type="ECO:0000313" key="5">
    <source>
        <dbReference type="Proteomes" id="UP000296733"/>
    </source>
</evidence>
<dbReference type="OrthoDB" id="242771at2157"/>
<evidence type="ECO:0000256" key="1">
    <source>
        <dbReference type="SAM" id="MobiDB-lite"/>
    </source>
</evidence>
<proteinExistence type="predicted"/>